<dbReference type="SUPFAM" id="SSF53756">
    <property type="entry name" value="UDP-Glycosyltransferase/glycogen phosphorylase"/>
    <property type="match status" value="1"/>
</dbReference>
<name>A0AA37JEH4_9FIRM</name>
<dbReference type="EMBL" id="BQNJ01000001">
    <property type="protein sequence ID" value="GKG98891.1"/>
    <property type="molecule type" value="Genomic_DNA"/>
</dbReference>
<evidence type="ECO:0000259" key="1">
    <source>
        <dbReference type="Pfam" id="PF00534"/>
    </source>
</evidence>
<dbReference type="Proteomes" id="UP001055091">
    <property type="component" value="Unassembled WGS sequence"/>
</dbReference>
<dbReference type="PANTHER" id="PTHR12526:SF609">
    <property type="entry name" value="LIPOPOLYSACCHARIDE BIOSYNTHESIS PROTEIN"/>
    <property type="match status" value="1"/>
</dbReference>
<evidence type="ECO:0000313" key="3">
    <source>
        <dbReference type="Proteomes" id="UP001055091"/>
    </source>
</evidence>
<dbReference type="Gene3D" id="3.40.50.2000">
    <property type="entry name" value="Glycogen Phosphorylase B"/>
    <property type="match status" value="2"/>
</dbReference>
<gene>
    <name evidence="2" type="ORF">CE91St55_08730</name>
</gene>
<dbReference type="GO" id="GO:0016757">
    <property type="term" value="F:glycosyltransferase activity"/>
    <property type="evidence" value="ECO:0007669"/>
    <property type="project" value="InterPro"/>
</dbReference>
<dbReference type="RefSeq" id="WP_244052373.1">
    <property type="nucleotide sequence ID" value="NZ_BQNJ01000001.1"/>
</dbReference>
<accession>A0AA37JEH4</accession>
<reference evidence="2" key="1">
    <citation type="submission" date="2022-01" db="EMBL/GenBank/DDBJ databases">
        <title>Novel bile acid biosynthetic pathways are enriched in the microbiome of centenarians.</title>
        <authorList>
            <person name="Sato Y."/>
            <person name="Atarashi K."/>
            <person name="Plichta R.D."/>
            <person name="Arai Y."/>
            <person name="Sasajima S."/>
            <person name="Kearney M.S."/>
            <person name="Suda W."/>
            <person name="Takeshita K."/>
            <person name="Sasaki T."/>
            <person name="Okamoto S."/>
            <person name="Skelly N.A."/>
            <person name="Okamura Y."/>
            <person name="Vlamakis H."/>
            <person name="Li Y."/>
            <person name="Tanoue T."/>
            <person name="Takei H."/>
            <person name="Nittono H."/>
            <person name="Narushima S."/>
            <person name="Irie J."/>
            <person name="Itoh H."/>
            <person name="Moriya K."/>
            <person name="Sugiura Y."/>
            <person name="Suematsu M."/>
            <person name="Moritoki N."/>
            <person name="Shibata S."/>
            <person name="Littman R.D."/>
            <person name="Fischbach A.M."/>
            <person name="Uwamino Y."/>
            <person name="Inoue T."/>
            <person name="Honda A."/>
            <person name="Hattori M."/>
            <person name="Murai T."/>
            <person name="Xavier J.R."/>
            <person name="Hirose N."/>
            <person name="Honda K."/>
        </authorList>
    </citation>
    <scope>NUCLEOTIDE SEQUENCE</scope>
    <source>
        <strain evidence="2">CE91-St55</strain>
    </source>
</reference>
<proteinExistence type="predicted"/>
<protein>
    <submittedName>
        <fullName evidence="2">Glycosyltransferase WbuB</fullName>
    </submittedName>
</protein>
<dbReference type="AlphaFoldDB" id="A0AA37JEH4"/>
<feature type="domain" description="Glycosyl transferase family 1" evidence="1">
    <location>
        <begin position="212"/>
        <end position="381"/>
    </location>
</feature>
<dbReference type="InterPro" id="IPR001296">
    <property type="entry name" value="Glyco_trans_1"/>
</dbReference>
<dbReference type="Pfam" id="PF00534">
    <property type="entry name" value="Glycos_transf_1"/>
    <property type="match status" value="1"/>
</dbReference>
<comment type="caution">
    <text evidence="2">The sequence shown here is derived from an EMBL/GenBank/DDBJ whole genome shotgun (WGS) entry which is preliminary data.</text>
</comment>
<evidence type="ECO:0000313" key="2">
    <source>
        <dbReference type="EMBL" id="GKG98891.1"/>
    </source>
</evidence>
<organism evidence="2 3">
    <name type="scientific">Hungatella hathewayi</name>
    <dbReference type="NCBI Taxonomy" id="154046"/>
    <lineage>
        <taxon>Bacteria</taxon>
        <taxon>Bacillati</taxon>
        <taxon>Bacillota</taxon>
        <taxon>Clostridia</taxon>
        <taxon>Lachnospirales</taxon>
        <taxon>Lachnospiraceae</taxon>
        <taxon>Hungatella</taxon>
    </lineage>
</organism>
<sequence length="404" mass="46644">MNVLFLSLIDFESFSDRNIYSDLLREFIKNGHNVFSISPVERRIGRETYMIQEGSSCILRLKIGNIQKVNPIEKGISTILIEPLFINGIKKYFSNVRFDLVLYATPPITFAKVIKFIKKRDRAKSYLMLKDIFPQNSLDLGMLSASGIKGLIYRYFRRKEKALYFLSDTIGCMSRANCNYILRHNPEVESDKVEICPNSIEPLDLRVSDEDKNRLREMYGLPLDKKIFVYGGNLGRPQDVPFIINCLKACSNIKTAYFVIAGSGTDRHYLEEYIESEKPQHVKLFGFFPKEEYDSMIACCDIGLVFLDHRFTIPNFPSRLLAYMQAGLPVLCCTDKNTDVGKVVVNGRFGWWCPSDDKRQFVSTVKEAVNKKDYQQMGYYGFLYLKNNFAADLTYKMIKHRGEN</sequence>
<dbReference type="PANTHER" id="PTHR12526">
    <property type="entry name" value="GLYCOSYLTRANSFERASE"/>
    <property type="match status" value="1"/>
</dbReference>
<dbReference type="CDD" id="cd03794">
    <property type="entry name" value="GT4_WbuB-like"/>
    <property type="match status" value="1"/>
</dbReference>